<dbReference type="Proteomes" id="UP000283077">
    <property type="component" value="Unassembled WGS sequence"/>
</dbReference>
<comment type="similarity">
    <text evidence="2">Belongs to the ABC-2 integral membrane protein family.</text>
</comment>
<evidence type="ECO:0000256" key="6">
    <source>
        <dbReference type="SAM" id="Phobius"/>
    </source>
</evidence>
<feature type="transmembrane region" description="Helical" evidence="6">
    <location>
        <begin position="57"/>
        <end position="80"/>
    </location>
</feature>
<comment type="subcellular location">
    <subcellularLocation>
        <location evidence="1">Membrane</location>
        <topology evidence="1">Multi-pass membrane protein</topology>
    </subcellularLocation>
</comment>
<sequence>MPWLNWRQTLNLLQMEAKLDLLTLWRTPGFVAPSLIFPVMFYLLFGVFITKGGQSDYLLVTYCCFGVMGPALFNFGVNVATEKSQGWLTMKQIAPAPVSAYLFGKVVSSLLFALVIVMLLFVCAALFGNVRLYTSQWLGLAGLVLVGTLPFCLFGLWLGLTLSAKAAPAVVNLIYLPLAFLGGLWLPIHILPGFMQQFAQLLPSFHFGQLALSVIGRDLPQPWWQHLFALLIFTVVFGVLASRAFRQNRSV</sequence>
<feature type="domain" description="ABC-2 type transporter transmembrane" evidence="7">
    <location>
        <begin position="55"/>
        <end position="242"/>
    </location>
</feature>
<proteinExistence type="inferred from homology"/>
<organism evidence="8 9">
    <name type="scientific">Rheinheimera riviphila</name>
    <dbReference type="NCBI Taxonomy" id="1834037"/>
    <lineage>
        <taxon>Bacteria</taxon>
        <taxon>Pseudomonadati</taxon>
        <taxon>Pseudomonadota</taxon>
        <taxon>Gammaproteobacteria</taxon>
        <taxon>Chromatiales</taxon>
        <taxon>Chromatiaceae</taxon>
        <taxon>Rheinheimera</taxon>
    </lineage>
</organism>
<keyword evidence="5 6" id="KW-0472">Membrane</keyword>
<reference evidence="8 9" key="1">
    <citation type="submission" date="2019-01" db="EMBL/GenBank/DDBJ databases">
        <authorList>
            <person name="Chen W.-M."/>
        </authorList>
    </citation>
    <scope>NUCLEOTIDE SEQUENCE [LARGE SCALE GENOMIC DNA]</scope>
    <source>
        <strain evidence="8 9">KYPC3</strain>
    </source>
</reference>
<feature type="transmembrane region" description="Helical" evidence="6">
    <location>
        <begin position="223"/>
        <end position="245"/>
    </location>
</feature>
<dbReference type="Pfam" id="PF12698">
    <property type="entry name" value="ABC2_membrane_3"/>
    <property type="match status" value="1"/>
</dbReference>
<feature type="transmembrane region" description="Helical" evidence="6">
    <location>
        <begin position="100"/>
        <end position="127"/>
    </location>
</feature>
<dbReference type="InterPro" id="IPR000412">
    <property type="entry name" value="ABC_2_transport"/>
</dbReference>
<evidence type="ECO:0000313" key="8">
    <source>
        <dbReference type="EMBL" id="RVU42102.1"/>
    </source>
</evidence>
<evidence type="ECO:0000256" key="4">
    <source>
        <dbReference type="ARBA" id="ARBA00022989"/>
    </source>
</evidence>
<protein>
    <submittedName>
        <fullName evidence="8">ABC transporter permease</fullName>
    </submittedName>
</protein>
<evidence type="ECO:0000256" key="5">
    <source>
        <dbReference type="ARBA" id="ARBA00023136"/>
    </source>
</evidence>
<dbReference type="GO" id="GO:0140359">
    <property type="term" value="F:ABC-type transporter activity"/>
    <property type="evidence" value="ECO:0007669"/>
    <property type="project" value="InterPro"/>
</dbReference>
<dbReference type="AlphaFoldDB" id="A0A437R5S2"/>
<keyword evidence="4 6" id="KW-1133">Transmembrane helix</keyword>
<dbReference type="PIRSF" id="PIRSF006648">
    <property type="entry name" value="DrrB"/>
    <property type="match status" value="1"/>
</dbReference>
<dbReference type="EMBL" id="SACS01000001">
    <property type="protein sequence ID" value="RVU42102.1"/>
    <property type="molecule type" value="Genomic_DNA"/>
</dbReference>
<dbReference type="PANTHER" id="PTHR43229">
    <property type="entry name" value="NODULATION PROTEIN J"/>
    <property type="match status" value="1"/>
</dbReference>
<evidence type="ECO:0000256" key="2">
    <source>
        <dbReference type="ARBA" id="ARBA00007783"/>
    </source>
</evidence>
<dbReference type="InterPro" id="IPR051784">
    <property type="entry name" value="Nod_factor_ABC_transporter"/>
</dbReference>
<gene>
    <name evidence="8" type="ORF">EOE67_02400</name>
</gene>
<feature type="transmembrane region" description="Helical" evidence="6">
    <location>
        <begin position="30"/>
        <end position="50"/>
    </location>
</feature>
<dbReference type="InterPro" id="IPR013525">
    <property type="entry name" value="ABC2_TM"/>
</dbReference>
<accession>A0A437R5S2</accession>
<comment type="caution">
    <text evidence="8">The sequence shown here is derived from an EMBL/GenBank/DDBJ whole genome shotgun (WGS) entry which is preliminary data.</text>
</comment>
<keyword evidence="3 6" id="KW-0812">Transmembrane</keyword>
<name>A0A437R5S2_9GAMM</name>
<keyword evidence="9" id="KW-1185">Reference proteome</keyword>
<dbReference type="GO" id="GO:0043190">
    <property type="term" value="C:ATP-binding cassette (ABC) transporter complex"/>
    <property type="evidence" value="ECO:0007669"/>
    <property type="project" value="InterPro"/>
</dbReference>
<feature type="transmembrane region" description="Helical" evidence="6">
    <location>
        <begin position="139"/>
        <end position="160"/>
    </location>
</feature>
<evidence type="ECO:0000256" key="1">
    <source>
        <dbReference type="ARBA" id="ARBA00004141"/>
    </source>
</evidence>
<evidence type="ECO:0000313" key="9">
    <source>
        <dbReference type="Proteomes" id="UP000283077"/>
    </source>
</evidence>
<dbReference type="PANTHER" id="PTHR43229:SF3">
    <property type="entry name" value="ABC-TYPE MULTIDRUG TRANSPORT SYSTEM, PERMEASE COMPONENT"/>
    <property type="match status" value="1"/>
</dbReference>
<evidence type="ECO:0000256" key="3">
    <source>
        <dbReference type="ARBA" id="ARBA00022692"/>
    </source>
</evidence>
<evidence type="ECO:0000259" key="7">
    <source>
        <dbReference type="Pfam" id="PF12698"/>
    </source>
</evidence>
<feature type="transmembrane region" description="Helical" evidence="6">
    <location>
        <begin position="166"/>
        <end position="186"/>
    </location>
</feature>
<dbReference type="OrthoDB" id="9786643at2"/>